<dbReference type="InterPro" id="IPR019845">
    <property type="entry name" value="Squalene/phytoene_synthase_CS"/>
</dbReference>
<sequence length="528" mass="60679">MGRLGLVEALKHPDEFHILLKLKLAARHAEKQIITSPQVPDHPHWGFCYTLLRKCSNGVGALLLQPFEPQLRNAVCILYLVLRGLDTIEEHKNQKLAEMGRLGLVEALKHPDEFHILLKLKLAARHAEKQIITTPQVPDHPHWGFCYSLLRKCSNGVGALLLQPFEPQFRNAVCILYLVLRALDTIEDDTSIPTEIKVPILISFHRHVYDRDWHFSCGTKDCKILMDQFHHVSTAFSQLGKGYQEAIEDITKRMGAGMAKFICKEVETMDDYEEYCHYVAGLVGTGLFKLFEASGKQNLGLYNLSNEIGIFLQKTNIIRDYLEDIREIPKPRMFWPCEIWRKYANKLEDLQYEENSVEAVQCLNEMVTDALRHVEDCLKHLSALKDNAVFRFCAIRPVLAIGTLALCYNNIDVFKTGVKLRPGLAAKIYVQTRTISDVYNAFFEFASVMKSKVEMHDPHAFETLSRLNTIQEICRESGLLNHRKFYIIRSEHRYNFALIIVLFIVLFIVYARLNAALVYSVSRQELVT</sequence>
<dbReference type="PROSITE" id="PS01044">
    <property type="entry name" value="SQUALEN_PHYTOEN_SYN_1"/>
    <property type="match status" value="1"/>
</dbReference>
<comment type="cofactor">
    <cofactor evidence="1 5">
        <name>Mg(2+)</name>
        <dbReference type="ChEBI" id="CHEBI:18420"/>
    </cofactor>
</comment>
<dbReference type="SFLD" id="SFLDS00005">
    <property type="entry name" value="Isoprenoid_Synthase_Type_I"/>
    <property type="match status" value="1"/>
</dbReference>
<dbReference type="Proteomes" id="UP000827721">
    <property type="component" value="Unassembled WGS sequence"/>
</dbReference>
<dbReference type="PROSITE" id="PS01045">
    <property type="entry name" value="SQUALEN_PHYTOEN_SYN_2"/>
    <property type="match status" value="1"/>
</dbReference>
<evidence type="ECO:0000256" key="4">
    <source>
        <dbReference type="ARBA" id="ARBA00022679"/>
    </source>
</evidence>
<evidence type="ECO:0000256" key="5">
    <source>
        <dbReference type="RuleBase" id="RU368088"/>
    </source>
</evidence>
<comment type="pathway">
    <text evidence="5">Terpene metabolism; lanosterol biosynthesis; lanosterol from farnesyl diphosphate: step 1/3.</text>
</comment>
<organism evidence="6 7">
    <name type="scientific">Xanthoceras sorbifolium</name>
    <dbReference type="NCBI Taxonomy" id="99658"/>
    <lineage>
        <taxon>Eukaryota</taxon>
        <taxon>Viridiplantae</taxon>
        <taxon>Streptophyta</taxon>
        <taxon>Embryophyta</taxon>
        <taxon>Tracheophyta</taxon>
        <taxon>Spermatophyta</taxon>
        <taxon>Magnoliopsida</taxon>
        <taxon>eudicotyledons</taxon>
        <taxon>Gunneridae</taxon>
        <taxon>Pentapetalae</taxon>
        <taxon>rosids</taxon>
        <taxon>malvids</taxon>
        <taxon>Sapindales</taxon>
        <taxon>Sapindaceae</taxon>
        <taxon>Xanthoceroideae</taxon>
        <taxon>Xanthoceras</taxon>
    </lineage>
</organism>
<name>A0ABQ8IFS5_9ROSI</name>
<comment type="function">
    <text evidence="5">Catalyzes the condensation of 2 farnesyl pyrophosphate (FPP) moieties to form squalene.</text>
</comment>
<keyword evidence="5" id="KW-1133">Transmembrane helix</keyword>
<evidence type="ECO:0000256" key="2">
    <source>
        <dbReference type="ARBA" id="ARBA00006251"/>
    </source>
</evidence>
<dbReference type="NCBIfam" id="TIGR01559">
    <property type="entry name" value="squal_synth"/>
    <property type="match status" value="1"/>
</dbReference>
<proteinExistence type="inferred from homology"/>
<dbReference type="InterPro" id="IPR002060">
    <property type="entry name" value="Squ/phyt_synthse"/>
</dbReference>
<accession>A0ABQ8IFS5</accession>
<keyword evidence="7" id="KW-1185">Reference proteome</keyword>
<dbReference type="PANTHER" id="PTHR11626">
    <property type="entry name" value="FARNESYL-DIPHOSPHATE FARNESYLTRANSFERASE"/>
    <property type="match status" value="1"/>
</dbReference>
<dbReference type="InterPro" id="IPR008949">
    <property type="entry name" value="Isoprenoid_synthase_dom_sf"/>
</dbReference>
<dbReference type="CDD" id="cd00683">
    <property type="entry name" value="Trans_IPPS_HH"/>
    <property type="match status" value="1"/>
</dbReference>
<dbReference type="Pfam" id="PF00494">
    <property type="entry name" value="SQS_PSY"/>
    <property type="match status" value="1"/>
</dbReference>
<dbReference type="InterPro" id="IPR006449">
    <property type="entry name" value="Squal_synth-like"/>
</dbReference>
<evidence type="ECO:0000313" key="6">
    <source>
        <dbReference type="EMBL" id="KAH7575363.1"/>
    </source>
</evidence>
<comment type="catalytic activity">
    <reaction evidence="5">
        <text>2 (2E,6E)-farnesyl diphosphate + NADPH + H(+) = squalene + 2 diphosphate + NADP(+)</text>
        <dbReference type="Rhea" id="RHEA:32295"/>
        <dbReference type="ChEBI" id="CHEBI:15378"/>
        <dbReference type="ChEBI" id="CHEBI:15440"/>
        <dbReference type="ChEBI" id="CHEBI:33019"/>
        <dbReference type="ChEBI" id="CHEBI:57783"/>
        <dbReference type="ChEBI" id="CHEBI:58349"/>
        <dbReference type="ChEBI" id="CHEBI:175763"/>
        <dbReference type="EC" id="2.5.1.21"/>
    </reaction>
</comment>
<dbReference type="PANTHER" id="PTHR11626:SF2">
    <property type="entry name" value="SQUALENE SYNTHASE"/>
    <property type="match status" value="1"/>
</dbReference>
<dbReference type="EC" id="2.5.1.21" evidence="3 5"/>
<dbReference type="EMBL" id="JAFEMO010000002">
    <property type="protein sequence ID" value="KAH7575363.1"/>
    <property type="molecule type" value="Genomic_DNA"/>
</dbReference>
<comment type="similarity">
    <text evidence="2 5">Belongs to the phytoene/squalene synthase family.</text>
</comment>
<keyword evidence="5" id="KW-0472">Membrane</keyword>
<feature type="transmembrane region" description="Helical" evidence="5">
    <location>
        <begin position="494"/>
        <end position="513"/>
    </location>
</feature>
<comment type="catalytic activity">
    <reaction evidence="5">
        <text>2 (2E,6E)-farnesyl diphosphate + NADH + H(+) = squalene + 2 diphosphate + NAD(+)</text>
        <dbReference type="Rhea" id="RHEA:32299"/>
        <dbReference type="ChEBI" id="CHEBI:15378"/>
        <dbReference type="ChEBI" id="CHEBI:15440"/>
        <dbReference type="ChEBI" id="CHEBI:33019"/>
        <dbReference type="ChEBI" id="CHEBI:57540"/>
        <dbReference type="ChEBI" id="CHEBI:57945"/>
        <dbReference type="ChEBI" id="CHEBI:175763"/>
        <dbReference type="EC" id="2.5.1.21"/>
    </reaction>
</comment>
<protein>
    <recommendedName>
        <fullName evidence="3 5">Squalene synthase</fullName>
        <ecNumber evidence="3 5">2.5.1.21</ecNumber>
    </recommendedName>
</protein>
<dbReference type="SFLD" id="SFLDG01018">
    <property type="entry name" value="Squalene/Phytoene_Synthase_Lik"/>
    <property type="match status" value="1"/>
</dbReference>
<keyword evidence="5" id="KW-0812">Transmembrane</keyword>
<evidence type="ECO:0000256" key="3">
    <source>
        <dbReference type="ARBA" id="ARBA00012373"/>
    </source>
</evidence>
<dbReference type="InterPro" id="IPR044844">
    <property type="entry name" value="Trans_IPPS_euk-type"/>
</dbReference>
<dbReference type="SUPFAM" id="SSF48576">
    <property type="entry name" value="Terpenoid synthases"/>
    <property type="match status" value="1"/>
</dbReference>
<comment type="caution">
    <text evidence="6">The sequence shown here is derived from an EMBL/GenBank/DDBJ whole genome shotgun (WGS) entry which is preliminary data.</text>
</comment>
<keyword evidence="4 5" id="KW-0808">Transferase</keyword>
<dbReference type="Gene3D" id="1.10.600.10">
    <property type="entry name" value="Farnesyl Diphosphate Synthase"/>
    <property type="match status" value="2"/>
</dbReference>
<evidence type="ECO:0000313" key="7">
    <source>
        <dbReference type="Proteomes" id="UP000827721"/>
    </source>
</evidence>
<reference evidence="6 7" key="1">
    <citation type="submission" date="2021-02" db="EMBL/GenBank/DDBJ databases">
        <title>Plant Genome Project.</title>
        <authorList>
            <person name="Zhang R.-G."/>
        </authorList>
    </citation>
    <scope>NUCLEOTIDE SEQUENCE [LARGE SCALE GENOMIC DNA]</scope>
    <source>
        <tissue evidence="6">Leaves</tissue>
    </source>
</reference>
<gene>
    <name evidence="6" type="ORF">JRO89_XS02G0092100</name>
</gene>
<evidence type="ECO:0000256" key="1">
    <source>
        <dbReference type="ARBA" id="ARBA00001946"/>
    </source>
</evidence>
<dbReference type="InterPro" id="IPR033904">
    <property type="entry name" value="Trans_IPPS_HH"/>
</dbReference>